<protein>
    <submittedName>
        <fullName evidence="1">Uncharacterized protein</fullName>
    </submittedName>
</protein>
<sequence length="66" mass="7726">MVVDVVKRCGDMDKAYKFCYLIYFCNFYQRIASFATHHIHYRTNCKFKDPGNVLLSKVAGNIERVS</sequence>
<evidence type="ECO:0000313" key="1">
    <source>
        <dbReference type="EMBL" id="GES82916.1"/>
    </source>
</evidence>
<organism evidence="1 2">
    <name type="scientific">Rhizophagus clarus</name>
    <dbReference type="NCBI Taxonomy" id="94130"/>
    <lineage>
        <taxon>Eukaryota</taxon>
        <taxon>Fungi</taxon>
        <taxon>Fungi incertae sedis</taxon>
        <taxon>Mucoromycota</taxon>
        <taxon>Glomeromycotina</taxon>
        <taxon>Glomeromycetes</taxon>
        <taxon>Glomerales</taxon>
        <taxon>Glomeraceae</taxon>
        <taxon>Rhizophagus</taxon>
    </lineage>
</organism>
<name>A0A8H3L9X2_9GLOM</name>
<reference evidence="1" key="1">
    <citation type="submission" date="2019-10" db="EMBL/GenBank/DDBJ databases">
        <title>Conservation and host-specific expression of non-tandemly repeated heterogenous ribosome RNA gene in arbuscular mycorrhizal fungi.</title>
        <authorList>
            <person name="Maeda T."/>
            <person name="Kobayashi Y."/>
            <person name="Nakagawa T."/>
            <person name="Ezawa T."/>
            <person name="Yamaguchi K."/>
            <person name="Bino T."/>
            <person name="Nishimoto Y."/>
            <person name="Shigenobu S."/>
            <person name="Kawaguchi M."/>
        </authorList>
    </citation>
    <scope>NUCLEOTIDE SEQUENCE</scope>
    <source>
        <strain evidence="1">HR1</strain>
    </source>
</reference>
<dbReference type="AlphaFoldDB" id="A0A8H3L9X2"/>
<dbReference type="EMBL" id="BLAL01000065">
    <property type="protein sequence ID" value="GES82916.1"/>
    <property type="molecule type" value="Genomic_DNA"/>
</dbReference>
<accession>A0A8H3L9X2</accession>
<proteinExistence type="predicted"/>
<comment type="caution">
    <text evidence="1">The sequence shown here is derived from an EMBL/GenBank/DDBJ whole genome shotgun (WGS) entry which is preliminary data.</text>
</comment>
<gene>
    <name evidence="1" type="ORF">RCL2_001009400</name>
</gene>
<evidence type="ECO:0000313" key="2">
    <source>
        <dbReference type="Proteomes" id="UP000615446"/>
    </source>
</evidence>
<dbReference type="Proteomes" id="UP000615446">
    <property type="component" value="Unassembled WGS sequence"/>
</dbReference>